<dbReference type="EMBL" id="JAPQER010000011">
    <property type="protein sequence ID" value="MCY6485785.1"/>
    <property type="molecule type" value="Genomic_DNA"/>
</dbReference>
<dbReference type="Proteomes" id="UP001078443">
    <property type="component" value="Unassembled WGS sequence"/>
</dbReference>
<evidence type="ECO:0000313" key="3">
    <source>
        <dbReference type="Proteomes" id="UP001078443"/>
    </source>
</evidence>
<proteinExistence type="predicted"/>
<evidence type="ECO:0000313" key="2">
    <source>
        <dbReference type="EMBL" id="MCY6485785.1"/>
    </source>
</evidence>
<evidence type="ECO:0008006" key="4">
    <source>
        <dbReference type="Google" id="ProtNLM"/>
    </source>
</evidence>
<protein>
    <recommendedName>
        <fullName evidence="4">Small acid-soluble spore protein P</fullName>
    </recommendedName>
</protein>
<gene>
    <name evidence="2" type="ORF">OW763_15805</name>
</gene>
<comment type="caution">
    <text evidence="2">The sequence shown here is derived from an EMBL/GenBank/DDBJ whole genome shotgun (WGS) entry which is preliminary data.</text>
</comment>
<sequence length="42" mass="4790">MTDHQHVGNSKTSNISDKRSPHTPNEHKAHKKVKSKLDKNTK</sequence>
<keyword evidence="3" id="KW-1185">Reference proteome</keyword>
<accession>A0ABT4D6H1</accession>
<name>A0ABT4D6H1_9CLOT</name>
<reference evidence="2" key="1">
    <citation type="submission" date="2022-12" db="EMBL/GenBank/DDBJ databases">
        <authorList>
            <person name="Wang J."/>
        </authorList>
    </citation>
    <scope>NUCLEOTIDE SEQUENCE</scope>
    <source>
        <strain evidence="2">HY-45-18</strain>
    </source>
</reference>
<feature type="region of interest" description="Disordered" evidence="1">
    <location>
        <begin position="1"/>
        <end position="42"/>
    </location>
</feature>
<evidence type="ECO:0000256" key="1">
    <source>
        <dbReference type="SAM" id="MobiDB-lite"/>
    </source>
</evidence>
<dbReference type="RefSeq" id="WP_268042434.1">
    <property type="nucleotide sequence ID" value="NZ_JAPQER010000011.1"/>
</dbReference>
<organism evidence="2 3">
    <name type="scientific">Clostridium aestuarii</name>
    <dbReference type="NCBI Taxonomy" id="338193"/>
    <lineage>
        <taxon>Bacteria</taxon>
        <taxon>Bacillati</taxon>
        <taxon>Bacillota</taxon>
        <taxon>Clostridia</taxon>
        <taxon>Eubacteriales</taxon>
        <taxon>Clostridiaceae</taxon>
        <taxon>Clostridium</taxon>
    </lineage>
</organism>
<feature type="compositionally biased region" description="Basic and acidic residues" evidence="1">
    <location>
        <begin position="16"/>
        <end position="27"/>
    </location>
</feature>